<name>A0A7N0T0Y4_KALFE</name>
<comment type="similarity">
    <text evidence="1">Belongs to the UDP-glycosyltransferase family.</text>
</comment>
<dbReference type="Gene3D" id="3.40.50.2000">
    <property type="entry name" value="Glycogen Phosphorylase B"/>
    <property type="match status" value="2"/>
</dbReference>
<dbReference type="InterPro" id="IPR050481">
    <property type="entry name" value="UDP-glycosyltransf_plant"/>
</dbReference>
<keyword evidence="2" id="KW-0808">Transferase</keyword>
<keyword evidence="3" id="KW-1133">Transmembrane helix</keyword>
<evidence type="ECO:0000313" key="4">
    <source>
        <dbReference type="EnsemblPlants" id="Kaladp0016s0399.1.v1.1.CDS.1"/>
    </source>
</evidence>
<keyword evidence="3" id="KW-0812">Transmembrane</keyword>
<evidence type="ECO:0000256" key="1">
    <source>
        <dbReference type="ARBA" id="ARBA00009995"/>
    </source>
</evidence>
<keyword evidence="5" id="KW-1185">Reference proteome</keyword>
<dbReference type="OMA" id="SYWVPSV"/>
<dbReference type="Proteomes" id="UP000594263">
    <property type="component" value="Unplaced"/>
</dbReference>
<dbReference type="EnsemblPlants" id="Kaladp0016s0399.1.v1.1">
    <property type="protein sequence ID" value="Kaladp0016s0399.1.v1.1.CDS.1"/>
    <property type="gene ID" value="Kaladp0016s0399.v1.1"/>
</dbReference>
<dbReference type="PANTHER" id="PTHR48049">
    <property type="entry name" value="GLYCOSYLTRANSFERASE"/>
    <property type="match status" value="1"/>
</dbReference>
<sequence length="362" mass="41152">MVKLKLKVDDILPEDAEATIDVPYNNVQYLKRAYDDLQEQLAEFLQDSKADWILYDFVPHWVSTMAKKLGIGRAYFSILISVFICVMPVPTSDFLKIEDDRTAPEHFTVPPKWITFQTTIAYRLHEVIKIFDSMDNENASGTSDMERLVLSVRDCDLICIRGCHEFDPEWIQLAEKLHGKPVIPVGQLPATITDNTEDDSKLDEWLQIKAWPDQHAYASVVYVCFGSEAKPSQEEVTELAHGLEMSGIPFFWVLRTRRGLADEDVVKLPEGFEDRSAGQGVVYTTWVPQIKILSHESVGGVFSHSGWSSVVEAMQFSKALILVTFLADQGINVRLVEEKMMGYCIPRREMMGGLVENLWLSR</sequence>
<dbReference type="GO" id="GO:0035251">
    <property type="term" value="F:UDP-glucosyltransferase activity"/>
    <property type="evidence" value="ECO:0007669"/>
    <property type="project" value="InterPro"/>
</dbReference>
<dbReference type="Pfam" id="PF00201">
    <property type="entry name" value="UDPGT"/>
    <property type="match status" value="1"/>
</dbReference>
<feature type="transmembrane region" description="Helical" evidence="3">
    <location>
        <begin position="74"/>
        <end position="91"/>
    </location>
</feature>
<evidence type="ECO:0000256" key="3">
    <source>
        <dbReference type="SAM" id="Phobius"/>
    </source>
</evidence>
<dbReference type="FunFam" id="3.40.50.2000:FF:000037">
    <property type="entry name" value="Glycosyltransferase"/>
    <property type="match status" value="1"/>
</dbReference>
<evidence type="ECO:0000313" key="5">
    <source>
        <dbReference type="Proteomes" id="UP000594263"/>
    </source>
</evidence>
<dbReference type="InterPro" id="IPR002213">
    <property type="entry name" value="UDP_glucos_trans"/>
</dbReference>
<dbReference type="SUPFAM" id="SSF53756">
    <property type="entry name" value="UDP-Glycosyltransferase/glycogen phosphorylase"/>
    <property type="match status" value="1"/>
</dbReference>
<dbReference type="Gramene" id="Kaladp0016s0399.1.v1.1">
    <property type="protein sequence ID" value="Kaladp0016s0399.1.v1.1.CDS.1"/>
    <property type="gene ID" value="Kaladp0016s0399.v1.1"/>
</dbReference>
<reference evidence="4" key="1">
    <citation type="submission" date="2021-01" db="UniProtKB">
        <authorList>
            <consortium name="EnsemblPlants"/>
        </authorList>
    </citation>
    <scope>IDENTIFICATION</scope>
</reference>
<keyword evidence="3" id="KW-0472">Membrane</keyword>
<proteinExistence type="inferred from homology"/>
<evidence type="ECO:0000256" key="2">
    <source>
        <dbReference type="ARBA" id="ARBA00022679"/>
    </source>
</evidence>
<dbReference type="AlphaFoldDB" id="A0A7N0T0Y4"/>
<accession>A0A7N0T0Y4</accession>
<dbReference type="CDD" id="cd03784">
    <property type="entry name" value="GT1_Gtf-like"/>
    <property type="match status" value="1"/>
</dbReference>
<organism evidence="4 5">
    <name type="scientific">Kalanchoe fedtschenkoi</name>
    <name type="common">Lavender scallops</name>
    <name type="synonym">South American air plant</name>
    <dbReference type="NCBI Taxonomy" id="63787"/>
    <lineage>
        <taxon>Eukaryota</taxon>
        <taxon>Viridiplantae</taxon>
        <taxon>Streptophyta</taxon>
        <taxon>Embryophyta</taxon>
        <taxon>Tracheophyta</taxon>
        <taxon>Spermatophyta</taxon>
        <taxon>Magnoliopsida</taxon>
        <taxon>eudicotyledons</taxon>
        <taxon>Gunneridae</taxon>
        <taxon>Pentapetalae</taxon>
        <taxon>Saxifragales</taxon>
        <taxon>Crassulaceae</taxon>
        <taxon>Kalanchoe</taxon>
    </lineage>
</organism>
<protein>
    <submittedName>
        <fullName evidence="4">Uncharacterized protein</fullName>
    </submittedName>
</protein>
<dbReference type="PANTHER" id="PTHR48049:SF160">
    <property type="entry name" value="UDP-GLYCOSYLTRANSFERASE 91A1"/>
    <property type="match status" value="1"/>
</dbReference>